<accession>A0A2G5TSD2</accession>
<reference evidence="2" key="1">
    <citation type="submission" date="2017-10" db="EMBL/GenBank/DDBJ databases">
        <title>Rapid genome shrinkage in a self-fertile nematode reveals novel sperm competition proteins.</title>
        <authorList>
            <person name="Yin D."/>
            <person name="Schwarz E.M."/>
            <person name="Thomas C.G."/>
            <person name="Felde R.L."/>
            <person name="Korf I.F."/>
            <person name="Cutter A.D."/>
            <person name="Schartner C.M."/>
            <person name="Ralston E.J."/>
            <person name="Meyer B.J."/>
            <person name="Haag E.S."/>
        </authorList>
    </citation>
    <scope>NUCLEOTIDE SEQUENCE [LARGE SCALE GENOMIC DNA]</scope>
    <source>
        <strain evidence="2">JU1422</strain>
    </source>
</reference>
<dbReference type="AlphaFoldDB" id="A0A2G5TSD2"/>
<evidence type="ECO:0000313" key="1">
    <source>
        <dbReference type="EMBL" id="PIC30220.1"/>
    </source>
</evidence>
<organism evidence="1 2">
    <name type="scientific">Caenorhabditis nigoni</name>
    <dbReference type="NCBI Taxonomy" id="1611254"/>
    <lineage>
        <taxon>Eukaryota</taxon>
        <taxon>Metazoa</taxon>
        <taxon>Ecdysozoa</taxon>
        <taxon>Nematoda</taxon>
        <taxon>Chromadorea</taxon>
        <taxon>Rhabditida</taxon>
        <taxon>Rhabditina</taxon>
        <taxon>Rhabditomorpha</taxon>
        <taxon>Rhabditoidea</taxon>
        <taxon>Rhabditidae</taxon>
        <taxon>Peloderinae</taxon>
        <taxon>Caenorhabditis</taxon>
    </lineage>
</organism>
<dbReference type="Proteomes" id="UP000230233">
    <property type="component" value="Chromosome V"/>
</dbReference>
<dbReference type="EMBL" id="PDUG01000005">
    <property type="protein sequence ID" value="PIC30220.1"/>
    <property type="molecule type" value="Genomic_DNA"/>
</dbReference>
<evidence type="ECO:0000313" key="2">
    <source>
        <dbReference type="Proteomes" id="UP000230233"/>
    </source>
</evidence>
<proteinExistence type="predicted"/>
<comment type="caution">
    <text evidence="1">The sequence shown here is derived from an EMBL/GenBank/DDBJ whole genome shotgun (WGS) entry which is preliminary data.</text>
</comment>
<sequence>MDADNSVLAPNGDLLVDAFPTKEEIDFFEKFAEIIGGANLVRSCVRTWVMKPSRIVFKNLNLLPTTATLDDNIAEIFDIFIRAMLQKAGGDLESTRYYLTLHHLGCQESDGYWITYKTYKMADGHTLIEMIAKNWQTTDMRIPKVGLDEIMIISMTICKERCTGRRPKPTKKKFGISPKTDACERARIEVSFSSFPNNQDVLLFQTITLFQNSEATKKILFTVGLPTLMESAWSQESFDESGVFRPLGYREGPIINDYEF</sequence>
<dbReference type="STRING" id="1611254.A0A2G5TSD2"/>
<name>A0A2G5TSD2_9PELO</name>
<protein>
    <submittedName>
        <fullName evidence="1">Uncharacterized protein</fullName>
    </submittedName>
</protein>
<keyword evidence="2" id="KW-1185">Reference proteome</keyword>
<gene>
    <name evidence="1" type="primary">Cnig_chr_V.g21538</name>
    <name evidence="1" type="ORF">B9Z55_021538</name>
</gene>